<dbReference type="AlphaFoldDB" id="A0A0L0NNZ2"/>
<dbReference type="EMBL" id="LGST01000064">
    <property type="protein sequence ID" value="KND95872.1"/>
    <property type="molecule type" value="Genomic_DNA"/>
</dbReference>
<reference evidence="2" key="1">
    <citation type="journal article" date="2015" name="BMC Genomics">
        <title>Draft genome of a commonly misdiagnosed multidrug resistant pathogen Candida auris.</title>
        <authorList>
            <person name="Chatterjee S."/>
            <person name="Alampalli S.V."/>
            <person name="Nageshan R.K."/>
            <person name="Chettiar S.T."/>
            <person name="Joshi S."/>
            <person name="Tatu U.S."/>
        </authorList>
    </citation>
    <scope>NUCLEOTIDE SEQUENCE [LARGE SCALE GENOMIC DNA]</scope>
    <source>
        <strain evidence="2">6684</strain>
    </source>
</reference>
<evidence type="ECO:0000313" key="1">
    <source>
        <dbReference type="EMBL" id="KND95872.1"/>
    </source>
</evidence>
<dbReference type="Proteomes" id="UP000037122">
    <property type="component" value="Unassembled WGS sequence"/>
</dbReference>
<evidence type="ECO:0000313" key="2">
    <source>
        <dbReference type="Proteomes" id="UP000037122"/>
    </source>
</evidence>
<dbReference type="VEuPathDB" id="FungiDB:QG37_07826"/>
<accession>A0A0L0NNZ2</accession>
<gene>
    <name evidence="1" type="ORF">QG37_07826</name>
</gene>
<sequence>MWIPRRETKISLIEKAEWSASRLPNKKYVFRKEAERRMMVLEKKGSILGVTKKSASESWPGDLNGPIKCG</sequence>
<protein>
    <submittedName>
        <fullName evidence="1">Uncharacterized protein</fullName>
    </submittedName>
</protein>
<proteinExistence type="predicted"/>
<comment type="caution">
    <text evidence="1">The sequence shown here is derived from an EMBL/GenBank/DDBJ whole genome shotgun (WGS) entry which is preliminary data.</text>
</comment>
<organism evidence="1 2">
    <name type="scientific">Candidozyma auris</name>
    <name type="common">Yeast</name>
    <name type="synonym">Candida auris</name>
    <dbReference type="NCBI Taxonomy" id="498019"/>
    <lineage>
        <taxon>Eukaryota</taxon>
        <taxon>Fungi</taxon>
        <taxon>Dikarya</taxon>
        <taxon>Ascomycota</taxon>
        <taxon>Saccharomycotina</taxon>
        <taxon>Pichiomycetes</taxon>
        <taxon>Metschnikowiaceae</taxon>
        <taxon>Candidozyma</taxon>
    </lineage>
</organism>
<name>A0A0L0NNZ2_CANAR</name>